<evidence type="ECO:0000256" key="9">
    <source>
        <dbReference type="HAMAP-Rule" id="MF_00583"/>
    </source>
</evidence>
<comment type="subcellular location">
    <subcellularLocation>
        <location evidence="9">Cytoplasm</location>
    </subcellularLocation>
</comment>
<keyword evidence="5 9" id="KW-0418">Kinase</keyword>
<comment type="function">
    <text evidence="9">Involved in the biosynthesis of the central metabolite phospho-alpha-D-ribosyl-1-pyrophosphate (PRPP) via the transfer of pyrophosphoryl group from ATP to 1-hydroxyl of ribose-5-phosphate (Rib-5-P).</text>
</comment>
<dbReference type="EC" id="2.7.6.1" evidence="9"/>
<comment type="pathway">
    <text evidence="9">Metabolic intermediate biosynthesis; 5-phospho-alpha-D-ribose 1-diphosphate biosynthesis; 5-phospho-alpha-D-ribose 1-diphosphate from D-ribose 5-phosphate (route I): step 1/1.</text>
</comment>
<protein>
    <recommendedName>
        <fullName evidence="9">Ribose-phosphate pyrophosphokinase</fullName>
        <shortName evidence="9">RPPK</shortName>
        <ecNumber evidence="9">2.7.6.1</ecNumber>
    </recommendedName>
    <alternativeName>
        <fullName evidence="9">5-phospho-D-ribosyl alpha-1-diphosphate synthase</fullName>
    </alternativeName>
    <alternativeName>
        <fullName evidence="9">Phosphoribosyl diphosphate synthase</fullName>
    </alternativeName>
    <alternativeName>
        <fullName evidence="9">Phosphoribosyl pyrophosphate synthase</fullName>
        <shortName evidence="9">P-Rib-PP synthase</shortName>
        <shortName evidence="9">PRPP synthase</shortName>
        <shortName evidence="9">PRPPase</shortName>
    </alternativeName>
</protein>
<reference evidence="11 12" key="2">
    <citation type="submission" date="2019-09" db="EMBL/GenBank/DDBJ databases">
        <authorList>
            <person name="Jin C."/>
        </authorList>
    </citation>
    <scope>NUCLEOTIDE SEQUENCE [LARGE SCALE GENOMIC DNA]</scope>
    <source>
        <strain evidence="11 12">BN140041</strain>
    </source>
</reference>
<evidence type="ECO:0000313" key="11">
    <source>
        <dbReference type="EMBL" id="KAA1427394.1"/>
    </source>
</evidence>
<keyword evidence="1 9" id="KW-0808">Transferase</keyword>
<evidence type="ECO:0000256" key="4">
    <source>
        <dbReference type="ARBA" id="ARBA00022741"/>
    </source>
</evidence>
<dbReference type="NCBIfam" id="TIGR01251">
    <property type="entry name" value="ribP_PPkin"/>
    <property type="match status" value="1"/>
</dbReference>
<feature type="binding site" evidence="9">
    <location>
        <position position="209"/>
    </location>
    <ligand>
        <name>Mg(2+)</name>
        <dbReference type="ChEBI" id="CHEBI:18420"/>
    </ligand>
</feature>
<feature type="binding site" evidence="9">
    <location>
        <position position="169"/>
    </location>
    <ligand>
        <name>Mg(2+)</name>
        <dbReference type="ChEBI" id="CHEBI:18420"/>
    </ligand>
</feature>
<comment type="cofactor">
    <cofactor evidence="9">
        <name>Mg(2+)</name>
        <dbReference type="ChEBI" id="CHEBI:18420"/>
    </cofactor>
    <text evidence="9">Binds 2 Mg(2+) ions per subunit.</text>
</comment>
<feature type="binding site" evidence="9">
    <location>
        <position position="235"/>
    </location>
    <ligand>
        <name>D-ribose 5-phosphate</name>
        <dbReference type="ChEBI" id="CHEBI:78346"/>
    </ligand>
</feature>
<feature type="binding site" evidence="9">
    <location>
        <begin position="265"/>
        <end position="269"/>
    </location>
    <ligand>
        <name>D-ribose 5-phosphate</name>
        <dbReference type="ChEBI" id="CHEBI:78346"/>
    </ligand>
</feature>
<comment type="similarity">
    <text evidence="9">Belongs to the ribose-phosphate pyrophosphokinase family. Class I subfamily.</text>
</comment>
<reference evidence="11 12" key="1">
    <citation type="submission" date="2019-09" db="EMBL/GenBank/DDBJ databases">
        <title>Nocardioides panacisoli sp. nov., isolated from the soil of a ginseng field.</title>
        <authorList>
            <person name="Cho C."/>
        </authorList>
    </citation>
    <scope>NUCLEOTIDE SEQUENCE [LARGE SCALE GENOMIC DNA]</scope>
    <source>
        <strain evidence="11 12">BN140041</strain>
    </source>
</reference>
<feature type="binding site" evidence="9">
    <location>
        <position position="261"/>
    </location>
    <ligand>
        <name>D-ribose 5-phosphate</name>
        <dbReference type="ChEBI" id="CHEBI:78346"/>
    </ligand>
</feature>
<keyword evidence="9" id="KW-0963">Cytoplasm</keyword>
<dbReference type="GO" id="GO:0005737">
    <property type="term" value="C:cytoplasm"/>
    <property type="evidence" value="ECO:0007669"/>
    <property type="project" value="UniProtKB-SubCell"/>
</dbReference>
<keyword evidence="7 9" id="KW-0460">Magnesium</keyword>
<dbReference type="Pfam" id="PF13793">
    <property type="entry name" value="Pribosyltran_N"/>
    <property type="match status" value="1"/>
</dbReference>
<dbReference type="Pfam" id="PF14572">
    <property type="entry name" value="Pribosyl_synth"/>
    <property type="match status" value="1"/>
</dbReference>
<dbReference type="SMART" id="SM01400">
    <property type="entry name" value="Pribosyltran_N"/>
    <property type="match status" value="1"/>
</dbReference>
<evidence type="ECO:0000256" key="5">
    <source>
        <dbReference type="ARBA" id="ARBA00022777"/>
    </source>
</evidence>
<evidence type="ECO:0000256" key="1">
    <source>
        <dbReference type="ARBA" id="ARBA00022679"/>
    </source>
</evidence>
<dbReference type="Gene3D" id="3.40.50.2020">
    <property type="match status" value="2"/>
</dbReference>
<accession>A0A5B1M3N9</accession>
<dbReference type="HAMAP" id="MF_00583_B">
    <property type="entry name" value="RibP_PPkinase_B"/>
    <property type="match status" value="1"/>
</dbReference>
<dbReference type="UniPathway" id="UPA00087">
    <property type="reaction ID" value="UER00172"/>
</dbReference>
<comment type="subunit">
    <text evidence="9">Homohexamer.</text>
</comment>
<comment type="catalytic activity">
    <reaction evidence="8 9">
        <text>D-ribose 5-phosphate + ATP = 5-phospho-alpha-D-ribose 1-diphosphate + AMP + H(+)</text>
        <dbReference type="Rhea" id="RHEA:15609"/>
        <dbReference type="ChEBI" id="CHEBI:15378"/>
        <dbReference type="ChEBI" id="CHEBI:30616"/>
        <dbReference type="ChEBI" id="CHEBI:58017"/>
        <dbReference type="ChEBI" id="CHEBI:78346"/>
        <dbReference type="ChEBI" id="CHEBI:456215"/>
        <dbReference type="EC" id="2.7.6.1"/>
    </reaction>
</comment>
<dbReference type="GO" id="GO:0006015">
    <property type="term" value="P:5-phosphoribose 1-diphosphate biosynthetic process"/>
    <property type="evidence" value="ECO:0007669"/>
    <property type="project" value="UniProtKB-UniRule"/>
</dbReference>
<name>A0A5B1M3N9_9ACTN</name>
<keyword evidence="3 9" id="KW-0545">Nucleotide biosynthesis</keyword>
<evidence type="ECO:0000313" key="12">
    <source>
        <dbReference type="Proteomes" id="UP000324351"/>
    </source>
</evidence>
<dbReference type="GO" id="GO:0000287">
    <property type="term" value="F:magnesium ion binding"/>
    <property type="evidence" value="ECO:0007669"/>
    <property type="project" value="UniProtKB-UniRule"/>
</dbReference>
<dbReference type="GO" id="GO:0006164">
    <property type="term" value="P:purine nucleotide biosynthetic process"/>
    <property type="evidence" value="ECO:0007669"/>
    <property type="project" value="TreeGrafter"/>
</dbReference>
<dbReference type="InterPro" id="IPR029099">
    <property type="entry name" value="Pribosyltran_N"/>
</dbReference>
<dbReference type="GO" id="GO:0004749">
    <property type="term" value="F:ribose phosphate diphosphokinase activity"/>
    <property type="evidence" value="ECO:0007669"/>
    <property type="project" value="UniProtKB-UniRule"/>
</dbReference>
<dbReference type="NCBIfam" id="NF002320">
    <property type="entry name" value="PRK01259.1"/>
    <property type="match status" value="1"/>
</dbReference>
<dbReference type="AlphaFoldDB" id="A0A5B1M3N9"/>
<evidence type="ECO:0000256" key="2">
    <source>
        <dbReference type="ARBA" id="ARBA00022723"/>
    </source>
</evidence>
<feature type="binding site" evidence="9">
    <location>
        <begin position="135"/>
        <end position="136"/>
    </location>
    <ligand>
        <name>ATP</name>
        <dbReference type="ChEBI" id="CHEBI:30616"/>
    </ligand>
</feature>
<dbReference type="CDD" id="cd06223">
    <property type="entry name" value="PRTases_typeI"/>
    <property type="match status" value="1"/>
</dbReference>
<sequence length="357" mass="38652">MNSPKTRVDLGLASGTGQNQWCLPAATKGALVAGIQRTTEKNLMVFSGRAHPELSEEVAEILGISLVPTQAYEFANGEIYVRFEESVRGCDAFVLQSHTAPINEWIMEQLIMVDALKRASAKRITVVMPFWGYSRQDKKHRGREPISARLIADLLKTAGADRIITVDLHADQLQGFFNGPVDHLMALPILTDHIKSKYGGQPLAVVSPDAGRIKVAERWSARLGGVPLAFIHKTRRTDRPNETMANRVVGDVKGRICVLTDDMIDTGGTIVQAAEALVAEGAAGVVIAATHAILSEPAVDRLKNCSAVEIVVTNTLPVGPEKQFDKLTTLSIAPMVARAIREVFEDGSVTSMFDGHA</sequence>
<dbReference type="InterPro" id="IPR005946">
    <property type="entry name" value="Rib-P_diPkinase"/>
</dbReference>
<evidence type="ECO:0000256" key="8">
    <source>
        <dbReference type="ARBA" id="ARBA00049535"/>
    </source>
</evidence>
<keyword evidence="2 9" id="KW-0479">Metal-binding</keyword>
<feature type="domain" description="Ribose-phosphate pyrophosphokinase N-terminal" evidence="10">
    <location>
        <begin position="43"/>
        <end position="159"/>
    </location>
</feature>
<keyword evidence="6 9" id="KW-0067">ATP-binding</keyword>
<feature type="binding site" evidence="9">
    <location>
        <begin position="76"/>
        <end position="78"/>
    </location>
    <ligand>
        <name>ATP</name>
        <dbReference type="ChEBI" id="CHEBI:30616"/>
    </ligand>
</feature>
<dbReference type="GO" id="GO:0002189">
    <property type="term" value="C:ribose phosphate diphosphokinase complex"/>
    <property type="evidence" value="ECO:0007669"/>
    <property type="project" value="TreeGrafter"/>
</dbReference>
<dbReference type="Proteomes" id="UP000324351">
    <property type="component" value="Unassembled WGS sequence"/>
</dbReference>
<dbReference type="InterPro" id="IPR000836">
    <property type="entry name" value="PRTase_dom"/>
</dbReference>
<proteinExistence type="inferred from homology"/>
<dbReference type="PANTHER" id="PTHR10210">
    <property type="entry name" value="RIBOSE-PHOSPHATE DIPHOSPHOKINASE FAMILY MEMBER"/>
    <property type="match status" value="1"/>
</dbReference>
<dbReference type="PANTHER" id="PTHR10210:SF41">
    <property type="entry name" value="RIBOSE-PHOSPHATE PYROPHOSPHOKINASE 1, CHLOROPLASTIC"/>
    <property type="match status" value="1"/>
</dbReference>
<evidence type="ECO:0000256" key="6">
    <source>
        <dbReference type="ARBA" id="ARBA00022840"/>
    </source>
</evidence>
<keyword evidence="12" id="KW-1185">Reference proteome</keyword>
<dbReference type="FunFam" id="3.40.50.2020:FF:000007">
    <property type="entry name" value="Ribose-phosphate pyrophosphokinase"/>
    <property type="match status" value="1"/>
</dbReference>
<dbReference type="EMBL" id="VUJW01000003">
    <property type="protein sequence ID" value="KAA1427394.1"/>
    <property type="molecule type" value="Genomic_DNA"/>
</dbReference>
<dbReference type="SUPFAM" id="SSF53271">
    <property type="entry name" value="PRTase-like"/>
    <property type="match status" value="1"/>
</dbReference>
<keyword evidence="4 9" id="KW-0547">Nucleotide-binding</keyword>
<gene>
    <name evidence="9" type="primary">prs</name>
    <name evidence="11" type="ORF">F0U47_07915</name>
</gene>
<feature type="active site" evidence="9">
    <location>
        <position position="233"/>
    </location>
</feature>
<dbReference type="NCBIfam" id="NF002844">
    <property type="entry name" value="PRK03092.1"/>
    <property type="match status" value="1"/>
</dbReference>
<comment type="caution">
    <text evidence="11">The sequence shown here is derived from an EMBL/GenBank/DDBJ whole genome shotgun (WGS) entry which is preliminary data.</text>
</comment>
<dbReference type="InterPro" id="IPR029057">
    <property type="entry name" value="PRTase-like"/>
</dbReference>
<evidence type="ECO:0000259" key="10">
    <source>
        <dbReference type="Pfam" id="PF13793"/>
    </source>
</evidence>
<dbReference type="GO" id="GO:0016301">
    <property type="term" value="F:kinase activity"/>
    <property type="evidence" value="ECO:0007669"/>
    <property type="project" value="UniProtKB-KW"/>
</dbReference>
<evidence type="ECO:0000256" key="3">
    <source>
        <dbReference type="ARBA" id="ARBA00022727"/>
    </source>
</evidence>
<dbReference type="GO" id="GO:0005524">
    <property type="term" value="F:ATP binding"/>
    <property type="evidence" value="ECO:0007669"/>
    <property type="project" value="UniProtKB-KW"/>
</dbReference>
<organism evidence="11 12">
    <name type="scientific">Nocardioides antri</name>
    <dbReference type="NCBI Taxonomy" id="2607659"/>
    <lineage>
        <taxon>Bacteria</taxon>
        <taxon>Bacillati</taxon>
        <taxon>Actinomycetota</taxon>
        <taxon>Actinomycetes</taxon>
        <taxon>Propionibacteriales</taxon>
        <taxon>Nocardioidaceae</taxon>
        <taxon>Nocardioides</taxon>
    </lineage>
</organism>
<dbReference type="InterPro" id="IPR037515">
    <property type="entry name" value="Rib-P_diPkinase_bac"/>
</dbReference>
<evidence type="ECO:0000256" key="7">
    <source>
        <dbReference type="ARBA" id="ARBA00022842"/>
    </source>
</evidence>